<dbReference type="InterPro" id="IPR002514">
    <property type="entry name" value="Transposase_8"/>
</dbReference>
<dbReference type="GO" id="GO:0006313">
    <property type="term" value="P:DNA transposition"/>
    <property type="evidence" value="ECO:0007669"/>
    <property type="project" value="InterPro"/>
</dbReference>
<feature type="coiled-coil region" evidence="1">
    <location>
        <begin position="59"/>
        <end position="86"/>
    </location>
</feature>
<dbReference type="Proteomes" id="UP000886879">
    <property type="component" value="Unassembled WGS sequence"/>
</dbReference>
<accession>A0A9D0YR05</accession>
<dbReference type="AlphaFoldDB" id="A0A9D0YR05"/>
<evidence type="ECO:0000256" key="1">
    <source>
        <dbReference type="SAM" id="Coils"/>
    </source>
</evidence>
<dbReference type="EMBL" id="DVFO01000030">
    <property type="protein sequence ID" value="HIQ60581.1"/>
    <property type="molecule type" value="Genomic_DNA"/>
</dbReference>
<organism evidence="2 3">
    <name type="scientific">Candidatus Enterenecus faecium</name>
    <dbReference type="NCBI Taxonomy" id="2840780"/>
    <lineage>
        <taxon>Bacteria</taxon>
        <taxon>Bacillati</taxon>
        <taxon>Bacillota</taxon>
        <taxon>Clostridia</taxon>
        <taxon>Eubacteriales</taxon>
        <taxon>Candidatus Enterenecus</taxon>
    </lineage>
</organism>
<dbReference type="SUPFAM" id="SSF46689">
    <property type="entry name" value="Homeodomain-like"/>
    <property type="match status" value="1"/>
</dbReference>
<proteinExistence type="predicted"/>
<evidence type="ECO:0000313" key="3">
    <source>
        <dbReference type="Proteomes" id="UP000886879"/>
    </source>
</evidence>
<reference evidence="2" key="2">
    <citation type="journal article" date="2021" name="PeerJ">
        <title>Extensive microbial diversity within the chicken gut microbiome revealed by metagenomics and culture.</title>
        <authorList>
            <person name="Gilroy R."/>
            <person name="Ravi A."/>
            <person name="Getino M."/>
            <person name="Pursley I."/>
            <person name="Horton D.L."/>
            <person name="Alikhan N.F."/>
            <person name="Baker D."/>
            <person name="Gharbi K."/>
            <person name="Hall N."/>
            <person name="Watson M."/>
            <person name="Adriaenssens E.M."/>
            <person name="Foster-Nyarko E."/>
            <person name="Jarju S."/>
            <person name="Secka A."/>
            <person name="Antonio M."/>
            <person name="Oren A."/>
            <person name="Chaudhuri R.R."/>
            <person name="La Ragione R."/>
            <person name="Hildebrand F."/>
            <person name="Pallen M.J."/>
        </authorList>
    </citation>
    <scope>NUCLEOTIDE SEQUENCE</scope>
    <source>
        <strain evidence="2">ChiGjej2B2-12916</strain>
    </source>
</reference>
<keyword evidence="1" id="KW-0175">Coiled coil</keyword>
<dbReference type="GO" id="GO:0004803">
    <property type="term" value="F:transposase activity"/>
    <property type="evidence" value="ECO:0007669"/>
    <property type="project" value="InterPro"/>
</dbReference>
<comment type="caution">
    <text evidence="2">The sequence shown here is derived from an EMBL/GenBank/DDBJ whole genome shotgun (WGS) entry which is preliminary data.</text>
</comment>
<evidence type="ECO:0000313" key="2">
    <source>
        <dbReference type="EMBL" id="HIQ60581.1"/>
    </source>
</evidence>
<dbReference type="Pfam" id="PF01527">
    <property type="entry name" value="HTH_Tnp_1"/>
    <property type="match status" value="1"/>
</dbReference>
<gene>
    <name evidence="2" type="ORF">IAD31_03175</name>
</gene>
<dbReference type="Gene3D" id="1.10.10.60">
    <property type="entry name" value="Homeodomain-like"/>
    <property type="match status" value="1"/>
</dbReference>
<name>A0A9D0YR05_9FIRM</name>
<sequence length="97" mass="11310">MKRRYNREFKVKACELVLTDGIKRSVVAEKLGINVVMLYRWIDEYQTLGEAAFVGSGHQRPENARLKQLEKENERLRMENEILKKAAAYFANHPGDE</sequence>
<dbReference type="GO" id="GO:0003677">
    <property type="term" value="F:DNA binding"/>
    <property type="evidence" value="ECO:0007669"/>
    <property type="project" value="InterPro"/>
</dbReference>
<dbReference type="InterPro" id="IPR009057">
    <property type="entry name" value="Homeodomain-like_sf"/>
</dbReference>
<protein>
    <submittedName>
        <fullName evidence="2">Transposase</fullName>
    </submittedName>
</protein>
<reference evidence="2" key="1">
    <citation type="submission" date="2020-10" db="EMBL/GenBank/DDBJ databases">
        <authorList>
            <person name="Gilroy R."/>
        </authorList>
    </citation>
    <scope>NUCLEOTIDE SEQUENCE</scope>
    <source>
        <strain evidence="2">ChiGjej2B2-12916</strain>
    </source>
</reference>